<dbReference type="InterPro" id="IPR043131">
    <property type="entry name" value="BCAT-like_N"/>
</dbReference>
<dbReference type="Pfam" id="PF01063">
    <property type="entry name" value="Aminotran_4"/>
    <property type="match status" value="1"/>
</dbReference>
<dbReference type="Proteomes" id="UP001207736">
    <property type="component" value="Unassembled WGS sequence"/>
</dbReference>
<evidence type="ECO:0000313" key="2">
    <source>
        <dbReference type="EMBL" id="GJM53545.1"/>
    </source>
</evidence>
<dbReference type="Gene3D" id="3.20.10.10">
    <property type="entry name" value="D-amino Acid Aminotransferase, subunit A, domain 2"/>
    <property type="match status" value="1"/>
</dbReference>
<dbReference type="Gene3D" id="3.30.470.10">
    <property type="match status" value="1"/>
</dbReference>
<accession>A0AAV5AX38</accession>
<dbReference type="Proteomes" id="UP001208692">
    <property type="component" value="Unassembled WGS sequence"/>
</dbReference>
<dbReference type="InterPro" id="IPR043132">
    <property type="entry name" value="BCAT-like_C"/>
</dbReference>
<evidence type="ECO:0000313" key="3">
    <source>
        <dbReference type="Proteomes" id="UP001207736"/>
    </source>
</evidence>
<evidence type="ECO:0000313" key="1">
    <source>
        <dbReference type="EMBL" id="GJM51144.1"/>
    </source>
</evidence>
<comment type="caution">
    <text evidence="1">The sequence shown here is derived from an EMBL/GenBank/DDBJ whole genome shotgun (WGS) entry which is preliminary data.</text>
</comment>
<protein>
    <submittedName>
        <fullName evidence="1">4-amino-4-deoxychorismate lyase</fullName>
    </submittedName>
</protein>
<name>A0AAV5AX38_9FLAO</name>
<sequence>MLNSVIVRFIESIKLKNGKIYHLSYHQKRVEKTFLTMFSNFNVLNLEHELQKIALPPIGLYKIRLEYDHTSYKIEIFPYQIKTIRTIQIIHCDTISYPFKSTNRAIFSELKNRSFADEIIIIKNGLVTDTSFSNLVFYKENQWFTPNSFLLNGTCRKRLLFERKIQQKPIKQTDIKYFEKIGIINAMIDLGEVQMVNPFISN</sequence>
<dbReference type="EMBL" id="BQKB01000042">
    <property type="protein sequence ID" value="GJM53545.1"/>
    <property type="molecule type" value="Genomic_DNA"/>
</dbReference>
<dbReference type="InterPro" id="IPR036038">
    <property type="entry name" value="Aminotransferase-like"/>
</dbReference>
<dbReference type="EMBL" id="BQKA01000042">
    <property type="protein sequence ID" value="GJM51144.1"/>
    <property type="molecule type" value="Genomic_DNA"/>
</dbReference>
<gene>
    <name evidence="1" type="ORF">RCZ15_21170</name>
    <name evidence="2" type="ORF">RCZ16_18610</name>
</gene>
<dbReference type="SUPFAM" id="SSF56752">
    <property type="entry name" value="D-aminoacid aminotransferase-like PLP-dependent enzymes"/>
    <property type="match status" value="1"/>
</dbReference>
<reference evidence="1 4" key="1">
    <citation type="submission" date="2021-11" db="EMBL/GenBank/DDBJ databases">
        <title>Draft genome sequence of Capnocytophaga sp. strain KC07075 isolated from cat oral cavity.</title>
        <authorList>
            <person name="Suzuki M."/>
            <person name="Imaoka K."/>
            <person name="Kimura M."/>
            <person name="Morikawa S."/>
            <person name="Maeda K."/>
        </authorList>
    </citation>
    <scope>NUCLEOTIDE SEQUENCE</scope>
    <source>
        <strain evidence="1">KC07075</strain>
        <strain evidence="2 4">KC07079</strain>
    </source>
</reference>
<dbReference type="GO" id="GO:0016829">
    <property type="term" value="F:lyase activity"/>
    <property type="evidence" value="ECO:0007669"/>
    <property type="project" value="UniProtKB-KW"/>
</dbReference>
<proteinExistence type="predicted"/>
<dbReference type="AlphaFoldDB" id="A0AAV5AX38"/>
<evidence type="ECO:0000313" key="4">
    <source>
        <dbReference type="Proteomes" id="UP001208692"/>
    </source>
</evidence>
<keyword evidence="1" id="KW-0456">Lyase</keyword>
<dbReference type="InterPro" id="IPR001544">
    <property type="entry name" value="Aminotrans_IV"/>
</dbReference>
<keyword evidence="4" id="KW-1185">Reference proteome</keyword>
<organism evidence="1 3">
    <name type="scientific">Capnocytophaga catalasegens</name>
    <dbReference type="NCBI Taxonomy" id="1004260"/>
    <lineage>
        <taxon>Bacteria</taxon>
        <taxon>Pseudomonadati</taxon>
        <taxon>Bacteroidota</taxon>
        <taxon>Flavobacteriia</taxon>
        <taxon>Flavobacteriales</taxon>
        <taxon>Flavobacteriaceae</taxon>
        <taxon>Capnocytophaga</taxon>
    </lineage>
</organism>